<reference evidence="5" key="1">
    <citation type="submission" date="2017-02" db="EMBL/GenBank/DDBJ databases">
        <authorList>
            <person name="Varghese N."/>
            <person name="Submissions S."/>
        </authorList>
    </citation>
    <scope>NUCLEOTIDE SEQUENCE [LARGE SCALE GENOMIC DNA]</scope>
    <source>
        <strain evidence="5">ATCC 35199</strain>
    </source>
</reference>
<dbReference type="PANTHER" id="PTHR43031">
    <property type="entry name" value="FAD-DEPENDENT OXIDOREDUCTASE"/>
    <property type="match status" value="1"/>
</dbReference>
<dbReference type="InterPro" id="IPR001763">
    <property type="entry name" value="Rhodanese-like_dom"/>
</dbReference>
<dbReference type="Gene3D" id="3.40.250.10">
    <property type="entry name" value="Rhodanese-like domain"/>
    <property type="match status" value="2"/>
</dbReference>
<dbReference type="PROSITE" id="PS51257">
    <property type="entry name" value="PROKAR_LIPOPROTEIN"/>
    <property type="match status" value="1"/>
</dbReference>
<dbReference type="GO" id="GO:0016740">
    <property type="term" value="F:transferase activity"/>
    <property type="evidence" value="ECO:0007669"/>
    <property type="project" value="UniProtKB-KW"/>
</dbReference>
<evidence type="ECO:0000256" key="2">
    <source>
        <dbReference type="SAM" id="SignalP"/>
    </source>
</evidence>
<dbReference type="SMART" id="SM00450">
    <property type="entry name" value="RHOD"/>
    <property type="match status" value="2"/>
</dbReference>
<dbReference type="InterPro" id="IPR050229">
    <property type="entry name" value="GlpE_sulfurtransferase"/>
</dbReference>
<keyword evidence="5" id="KW-1185">Reference proteome</keyword>
<dbReference type="Pfam" id="PF00581">
    <property type="entry name" value="Rhodanese"/>
    <property type="match status" value="2"/>
</dbReference>
<dbReference type="OrthoDB" id="9800872at2"/>
<gene>
    <name evidence="4" type="ORF">SAMN02745120_0200</name>
</gene>
<dbReference type="CDD" id="cd00158">
    <property type="entry name" value="RHOD"/>
    <property type="match status" value="2"/>
</dbReference>
<evidence type="ECO:0000256" key="1">
    <source>
        <dbReference type="SAM" id="MobiDB-lite"/>
    </source>
</evidence>
<dbReference type="AlphaFoldDB" id="A0A1T4ZQE4"/>
<feature type="region of interest" description="Disordered" evidence="1">
    <location>
        <begin position="29"/>
        <end position="48"/>
    </location>
</feature>
<accession>A0A1T4ZQE4</accession>
<feature type="signal peptide" evidence="2">
    <location>
        <begin position="1"/>
        <end position="25"/>
    </location>
</feature>
<keyword evidence="4" id="KW-0808">Transferase</keyword>
<feature type="domain" description="Rhodanese" evidence="3">
    <location>
        <begin position="227"/>
        <end position="322"/>
    </location>
</feature>
<name>A0A1T4ZQE4_9FIRM</name>
<sequence length="323" mass="35093">MKRLKSKFSVISLALIMSLSLAACAPSQEPAQEAPQAPVESTETEQVEEADVVKDAANAYFANMPENIYKIDEKELVEKVKAEEDMLVVDIRSNEDYNKGHLKNAVNIPWGPAIAENLENLPVDKDVYLYCYTGQTAGQATALLNMAGYNVRSINLGWKLGLSNVEGIEEVTQTEAVELVKSTPADIAPELKDAIKVYFDELVAAKGTTYENHKISEDDAKALLDAKDESIQFLSVRKAEDYAKGHIEGAINIPFGKGMQESFGTLPTDKKIIVYCYTGQTAGQAVAGLRILGYDAVSMNFGAGTPATGEGGWINKGYPLVQE</sequence>
<keyword evidence="4" id="KW-0670">Pyruvate</keyword>
<dbReference type="SUPFAM" id="SSF52821">
    <property type="entry name" value="Rhodanese/Cell cycle control phosphatase"/>
    <property type="match status" value="2"/>
</dbReference>
<keyword evidence="2" id="KW-0732">Signal</keyword>
<dbReference type="Proteomes" id="UP000243406">
    <property type="component" value="Unassembled WGS sequence"/>
</dbReference>
<dbReference type="EMBL" id="FUYN01000001">
    <property type="protein sequence ID" value="SKB24875.1"/>
    <property type="molecule type" value="Genomic_DNA"/>
</dbReference>
<feature type="domain" description="Rhodanese" evidence="3">
    <location>
        <begin position="82"/>
        <end position="170"/>
    </location>
</feature>
<dbReference type="RefSeq" id="WP_079588206.1">
    <property type="nucleotide sequence ID" value="NZ_FUYN01000001.1"/>
</dbReference>
<protein>
    <submittedName>
        <fullName evidence="4">3-mercaptopyruvate sulfurtransferase SseA, contains two rhodanese domains</fullName>
    </submittedName>
</protein>
<dbReference type="PANTHER" id="PTHR43031:SF1">
    <property type="entry name" value="PYRIDINE NUCLEOTIDE-DISULPHIDE OXIDOREDUCTASE"/>
    <property type="match status" value="1"/>
</dbReference>
<proteinExistence type="predicted"/>
<dbReference type="PROSITE" id="PS50206">
    <property type="entry name" value="RHODANESE_3"/>
    <property type="match status" value="2"/>
</dbReference>
<evidence type="ECO:0000259" key="3">
    <source>
        <dbReference type="PROSITE" id="PS50206"/>
    </source>
</evidence>
<organism evidence="4 5">
    <name type="scientific">Acetoanaerobium noterae</name>
    <dbReference type="NCBI Taxonomy" id="745369"/>
    <lineage>
        <taxon>Bacteria</taxon>
        <taxon>Bacillati</taxon>
        <taxon>Bacillota</taxon>
        <taxon>Clostridia</taxon>
        <taxon>Peptostreptococcales</taxon>
        <taxon>Filifactoraceae</taxon>
        <taxon>Acetoanaerobium</taxon>
    </lineage>
</organism>
<evidence type="ECO:0000313" key="5">
    <source>
        <dbReference type="Proteomes" id="UP000243406"/>
    </source>
</evidence>
<feature type="chain" id="PRO_5038595778" evidence="2">
    <location>
        <begin position="26"/>
        <end position="323"/>
    </location>
</feature>
<dbReference type="InterPro" id="IPR036873">
    <property type="entry name" value="Rhodanese-like_dom_sf"/>
</dbReference>
<evidence type="ECO:0000313" key="4">
    <source>
        <dbReference type="EMBL" id="SKB24875.1"/>
    </source>
</evidence>